<dbReference type="InterPro" id="IPR035513">
    <property type="entry name" value="Invertase/methylesterase_inhib"/>
</dbReference>
<dbReference type="GO" id="GO:0004857">
    <property type="term" value="F:enzyme inhibitor activity"/>
    <property type="evidence" value="ECO:0007669"/>
    <property type="project" value="InterPro"/>
</dbReference>
<protein>
    <submittedName>
        <fullName evidence="1">Putative pectinesterase inhibitor domain-containing protein</fullName>
    </submittedName>
</protein>
<dbReference type="OrthoDB" id="10346384at2759"/>
<gene>
    <name evidence="1" type="ORF">Lalb_Chr19g0125741</name>
</gene>
<dbReference type="Proteomes" id="UP000447434">
    <property type="component" value="Chromosome 19"/>
</dbReference>
<accession>A0A6A5NHM3</accession>
<dbReference type="AlphaFoldDB" id="A0A6A5NHM3"/>
<dbReference type="PANTHER" id="PTHR31890">
    <property type="entry name" value="PLANT INVERTASE/PECTIN METHYLESTERASE INHIBITOR SUPERFAMILY PROTEIN"/>
    <property type="match status" value="1"/>
</dbReference>
<name>A0A6A5NHM3_LUPAL</name>
<dbReference type="Gene3D" id="1.20.140.40">
    <property type="entry name" value="Invertase/pectin methylesterase inhibitor family protein"/>
    <property type="match status" value="1"/>
</dbReference>
<reference evidence="2" key="1">
    <citation type="journal article" date="2020" name="Nat. Commun.">
        <title>Genome sequence of the cluster root forming white lupin.</title>
        <authorList>
            <person name="Hufnagel B."/>
            <person name="Marques A."/>
            <person name="Soriano A."/>
            <person name="Marques L."/>
            <person name="Divol F."/>
            <person name="Doumas P."/>
            <person name="Sallet E."/>
            <person name="Mancinotti D."/>
            <person name="Carrere S."/>
            <person name="Marande W."/>
            <person name="Arribat S."/>
            <person name="Keller J."/>
            <person name="Huneau C."/>
            <person name="Blein T."/>
            <person name="Aime D."/>
            <person name="Laguerre M."/>
            <person name="Taylor J."/>
            <person name="Schubert V."/>
            <person name="Nelson M."/>
            <person name="Geu-Flores F."/>
            <person name="Crespi M."/>
            <person name="Gallardo-Guerrero K."/>
            <person name="Delaux P.-M."/>
            <person name="Salse J."/>
            <person name="Berges H."/>
            <person name="Guyot R."/>
            <person name="Gouzy J."/>
            <person name="Peret B."/>
        </authorList>
    </citation>
    <scope>NUCLEOTIDE SEQUENCE [LARGE SCALE GENOMIC DNA]</scope>
    <source>
        <strain evidence="2">cv. Amiga</strain>
    </source>
</reference>
<dbReference type="InterPro" id="IPR006501">
    <property type="entry name" value="Pectinesterase_inhib_dom"/>
</dbReference>
<evidence type="ECO:0000313" key="1">
    <source>
        <dbReference type="EMBL" id="KAE9592108.1"/>
    </source>
</evidence>
<comment type="caution">
    <text evidence="1">The sequence shown here is derived from an EMBL/GenBank/DDBJ whole genome shotgun (WGS) entry which is preliminary data.</text>
</comment>
<dbReference type="SUPFAM" id="SSF101148">
    <property type="entry name" value="Plant invertase/pectin methylesterase inhibitor"/>
    <property type="match status" value="1"/>
</dbReference>
<organism evidence="1 2">
    <name type="scientific">Lupinus albus</name>
    <name type="common">White lupine</name>
    <name type="synonym">Lupinus termis</name>
    <dbReference type="NCBI Taxonomy" id="3870"/>
    <lineage>
        <taxon>Eukaryota</taxon>
        <taxon>Viridiplantae</taxon>
        <taxon>Streptophyta</taxon>
        <taxon>Embryophyta</taxon>
        <taxon>Tracheophyta</taxon>
        <taxon>Spermatophyta</taxon>
        <taxon>Magnoliopsida</taxon>
        <taxon>eudicotyledons</taxon>
        <taxon>Gunneridae</taxon>
        <taxon>Pentapetalae</taxon>
        <taxon>rosids</taxon>
        <taxon>fabids</taxon>
        <taxon>Fabales</taxon>
        <taxon>Fabaceae</taxon>
        <taxon>Papilionoideae</taxon>
        <taxon>50 kb inversion clade</taxon>
        <taxon>genistoids sensu lato</taxon>
        <taxon>core genistoids</taxon>
        <taxon>Genisteae</taxon>
        <taxon>Lupinus</taxon>
    </lineage>
</organism>
<dbReference type="EMBL" id="WOCE01000019">
    <property type="protein sequence ID" value="KAE9592108.1"/>
    <property type="molecule type" value="Genomic_DNA"/>
</dbReference>
<dbReference type="NCBIfam" id="TIGR01614">
    <property type="entry name" value="PME_inhib"/>
    <property type="match status" value="1"/>
</dbReference>
<dbReference type="PANTHER" id="PTHR31890:SF9">
    <property type="entry name" value="PLANT INVERTASE_PECTIN METHYLESTERASE INHIBITOR SUPERFAMILY PROTEIN"/>
    <property type="match status" value="1"/>
</dbReference>
<evidence type="ECO:0000313" key="2">
    <source>
        <dbReference type="Proteomes" id="UP000447434"/>
    </source>
</evidence>
<keyword evidence="2" id="KW-1185">Reference proteome</keyword>
<sequence length="187" mass="20734">MCSSKVSMLLLYTLSIILISHAPFAFSDEVNIEDLCNEVASDGIGPTKDECLKFLNSNPKYRSADFHDISKFLMQNAIDKGLEDQKIFNVLAKNHTSSKAIKDCSNIHYPSTISNFRNALKDLDKNTDGAFDAATLARSGIENCDTMLYQEKLDASANGIIKNMNKFMAFLSDMSTAAIDLYSKDHP</sequence>
<proteinExistence type="predicted"/>